<comment type="caution">
    <text evidence="2">The sequence shown here is derived from an EMBL/GenBank/DDBJ whole genome shotgun (WGS) entry which is preliminary data.</text>
</comment>
<name>A0A6A5GW23_CAERE</name>
<feature type="transmembrane region" description="Helical" evidence="1">
    <location>
        <begin position="280"/>
        <end position="299"/>
    </location>
</feature>
<evidence type="ECO:0000313" key="2">
    <source>
        <dbReference type="EMBL" id="KAF1758854.1"/>
    </source>
</evidence>
<dbReference type="Proteomes" id="UP000483820">
    <property type="component" value="Chromosome IV"/>
</dbReference>
<feature type="transmembrane region" description="Helical" evidence="1">
    <location>
        <begin position="306"/>
        <end position="324"/>
    </location>
</feature>
<feature type="transmembrane region" description="Helical" evidence="1">
    <location>
        <begin position="125"/>
        <end position="145"/>
    </location>
</feature>
<dbReference type="KEGG" id="crq:GCK72_015314"/>
<reference evidence="2 3" key="1">
    <citation type="submission" date="2019-12" db="EMBL/GenBank/DDBJ databases">
        <title>Chromosome-level assembly of the Caenorhabditis remanei genome.</title>
        <authorList>
            <person name="Teterina A.A."/>
            <person name="Willis J.H."/>
            <person name="Phillips P.C."/>
        </authorList>
    </citation>
    <scope>NUCLEOTIDE SEQUENCE [LARGE SCALE GENOMIC DNA]</scope>
    <source>
        <strain evidence="2 3">PX506</strain>
        <tissue evidence="2">Whole organism</tissue>
    </source>
</reference>
<keyword evidence="1" id="KW-0812">Transmembrane</keyword>
<gene>
    <name evidence="2" type="ORF">GCK72_015314</name>
</gene>
<dbReference type="AlphaFoldDB" id="A0A6A5GW23"/>
<dbReference type="PANTHER" id="PTHR46045">
    <property type="entry name" value="SERPENTINE RECEPTOR, CLASS U-RELATED"/>
    <property type="match status" value="1"/>
</dbReference>
<proteinExistence type="predicted"/>
<feature type="transmembrane region" description="Helical" evidence="1">
    <location>
        <begin position="67"/>
        <end position="86"/>
    </location>
</feature>
<dbReference type="RefSeq" id="XP_053585545.1">
    <property type="nucleotide sequence ID" value="XM_053730773.1"/>
</dbReference>
<sequence>MSNRFPATGMMTSWCASNNHETLLIFILASHFYLDYLAMGFPFFMSVLRLIFMVYPNTHKQIINKLLRIALPCISIYPVFNTFFMFPATGECRQLYPPYEFGSIFIHYYGEIGGLSNSPFLLANIAFWMGSTISINLMVIFLVAQARNRGSHHVQYKSRKSRRAELSVTLTTFAMILSFLMRGICLIVFLTIPSVASWLAIIRPLGSDAEVVVSPWVFYLTHPAFRRKKRQSTITNLFSFFFDYMSNRFPATGMMTSWCANNNHGTLLIFILASHFYLDYLAMGFPFFMSVLRLIFMVYPNTHKQIINKFLCIALPRISIYPVFNTCFMFPVTGECRQLYPPYEFGSIFIHYYGEIGGLSNSPFLLANIAFWMGSTISINLMVIFLVAQARNRGSHHIQYKSRKSRRAELSVTLTTFAMILSFLMRGICLIVFLTIPSVASWLAIIRPLGSDAEVVVSPWVFYLTHPAFRRKKRQSTITVGYSISLGSGGRKI</sequence>
<dbReference type="InterPro" id="IPR003839">
    <property type="entry name" value="7TM_GPCR_serpentine_rcpt_Sru"/>
</dbReference>
<dbReference type="PANTHER" id="PTHR46045:SF10">
    <property type="entry name" value="SERPENTINE RECEPTOR, CLASS U"/>
    <property type="match status" value="1"/>
</dbReference>
<feature type="transmembrane region" description="Helical" evidence="1">
    <location>
        <begin position="36"/>
        <end position="55"/>
    </location>
</feature>
<organism evidence="2 3">
    <name type="scientific">Caenorhabditis remanei</name>
    <name type="common">Caenorhabditis vulgaris</name>
    <dbReference type="NCBI Taxonomy" id="31234"/>
    <lineage>
        <taxon>Eukaryota</taxon>
        <taxon>Metazoa</taxon>
        <taxon>Ecdysozoa</taxon>
        <taxon>Nematoda</taxon>
        <taxon>Chromadorea</taxon>
        <taxon>Rhabditida</taxon>
        <taxon>Rhabditina</taxon>
        <taxon>Rhabditomorpha</taxon>
        <taxon>Rhabditoidea</taxon>
        <taxon>Rhabditidae</taxon>
        <taxon>Peloderinae</taxon>
        <taxon>Caenorhabditis</taxon>
    </lineage>
</organism>
<accession>A0A6A5GW23</accession>
<feature type="transmembrane region" description="Helical" evidence="1">
    <location>
        <begin position="442"/>
        <end position="464"/>
    </location>
</feature>
<feature type="transmembrane region" description="Helical" evidence="1">
    <location>
        <begin position="410"/>
        <end position="436"/>
    </location>
</feature>
<keyword evidence="1" id="KW-0472">Membrane</keyword>
<evidence type="ECO:0000256" key="1">
    <source>
        <dbReference type="SAM" id="Phobius"/>
    </source>
</evidence>
<evidence type="ECO:0000313" key="3">
    <source>
        <dbReference type="Proteomes" id="UP000483820"/>
    </source>
</evidence>
<dbReference type="Pfam" id="PF10322">
    <property type="entry name" value="7TM_GPCR_Sru"/>
    <property type="match status" value="2"/>
</dbReference>
<protein>
    <submittedName>
        <fullName evidence="2">Uncharacterized protein</fullName>
    </submittedName>
</protein>
<dbReference type="GeneID" id="9804515"/>
<keyword evidence="1" id="KW-1133">Transmembrane helix</keyword>
<dbReference type="CTD" id="9804515"/>
<feature type="transmembrane region" description="Helical" evidence="1">
    <location>
        <begin position="166"/>
        <end position="192"/>
    </location>
</feature>
<dbReference type="EMBL" id="WUAV01000004">
    <property type="protein sequence ID" value="KAF1758854.1"/>
    <property type="molecule type" value="Genomic_DNA"/>
</dbReference>
<feature type="transmembrane region" description="Helical" evidence="1">
    <location>
        <begin position="369"/>
        <end position="389"/>
    </location>
</feature>